<dbReference type="InterPro" id="IPR007227">
    <property type="entry name" value="Cell_shape_determining_MreD"/>
</dbReference>
<dbReference type="GO" id="GO:0008360">
    <property type="term" value="P:regulation of cell shape"/>
    <property type="evidence" value="ECO:0007669"/>
    <property type="project" value="UniProtKB-KW"/>
</dbReference>
<dbReference type="Pfam" id="PF04093">
    <property type="entry name" value="MreD"/>
    <property type="match status" value="1"/>
</dbReference>
<feature type="transmembrane region" description="Helical" evidence="8">
    <location>
        <begin position="140"/>
        <end position="163"/>
    </location>
</feature>
<evidence type="ECO:0000256" key="7">
    <source>
        <dbReference type="ARBA" id="ARBA00023136"/>
    </source>
</evidence>
<protein>
    <submittedName>
        <fullName evidence="9">Rod shape-determining protein MreD</fullName>
    </submittedName>
</protein>
<name>A0A6J4NUZ4_9ACTN</name>
<feature type="transmembrane region" description="Helical" evidence="8">
    <location>
        <begin position="102"/>
        <end position="128"/>
    </location>
</feature>
<dbReference type="GO" id="GO:0005886">
    <property type="term" value="C:plasma membrane"/>
    <property type="evidence" value="ECO:0007669"/>
    <property type="project" value="UniProtKB-SubCell"/>
</dbReference>
<evidence type="ECO:0000313" key="9">
    <source>
        <dbReference type="EMBL" id="CAA9394540.1"/>
    </source>
</evidence>
<evidence type="ECO:0000256" key="4">
    <source>
        <dbReference type="ARBA" id="ARBA00022692"/>
    </source>
</evidence>
<comment type="subcellular location">
    <subcellularLocation>
        <location evidence="1">Cell membrane</location>
        <topology evidence="1">Multi-pass membrane protein</topology>
    </subcellularLocation>
</comment>
<organism evidence="9">
    <name type="scientific">uncultured Nocardioides sp</name>
    <dbReference type="NCBI Taxonomy" id="198441"/>
    <lineage>
        <taxon>Bacteria</taxon>
        <taxon>Bacillati</taxon>
        <taxon>Actinomycetota</taxon>
        <taxon>Actinomycetes</taxon>
        <taxon>Propionibacteriales</taxon>
        <taxon>Nocardioidaceae</taxon>
        <taxon>Nocardioides</taxon>
        <taxon>environmental samples</taxon>
    </lineage>
</organism>
<keyword evidence="6 8" id="KW-1133">Transmembrane helix</keyword>
<evidence type="ECO:0000256" key="2">
    <source>
        <dbReference type="ARBA" id="ARBA00007776"/>
    </source>
</evidence>
<evidence type="ECO:0000256" key="6">
    <source>
        <dbReference type="ARBA" id="ARBA00022989"/>
    </source>
</evidence>
<accession>A0A6J4NUZ4</accession>
<proteinExistence type="inferred from homology"/>
<gene>
    <name evidence="9" type="ORF">AVDCRST_MAG60-1743</name>
</gene>
<dbReference type="EMBL" id="CADCUN010000188">
    <property type="protein sequence ID" value="CAA9394540.1"/>
    <property type="molecule type" value="Genomic_DNA"/>
</dbReference>
<keyword evidence="7 8" id="KW-0472">Membrane</keyword>
<evidence type="ECO:0000256" key="1">
    <source>
        <dbReference type="ARBA" id="ARBA00004651"/>
    </source>
</evidence>
<keyword evidence="4 8" id="KW-0812">Transmembrane</keyword>
<keyword evidence="3" id="KW-1003">Cell membrane</keyword>
<dbReference type="NCBIfam" id="TIGR03426">
    <property type="entry name" value="shape_MreD"/>
    <property type="match status" value="1"/>
</dbReference>
<evidence type="ECO:0000256" key="3">
    <source>
        <dbReference type="ARBA" id="ARBA00022475"/>
    </source>
</evidence>
<comment type="similarity">
    <text evidence="2">Belongs to the MreD family.</text>
</comment>
<evidence type="ECO:0000256" key="8">
    <source>
        <dbReference type="SAM" id="Phobius"/>
    </source>
</evidence>
<feature type="transmembrane region" description="Helical" evidence="8">
    <location>
        <begin position="40"/>
        <end position="66"/>
    </location>
</feature>
<sequence>MNHPSSRVRSAVAVVAIVVALVLQVSVFPHVAWHGIVPNLCLLVVVGAALTIDAPAAMVLGFVAGVALDLVPPADHVAGRWALALTVVAFLAARVRQDVRPTAVAVVGTVAAASFVGTSVFALTGIVLGESGSVPDLLQVIAVAVLWDVLLTPFVLPPLMTLFGRLDPQLAAS</sequence>
<evidence type="ECO:0000256" key="5">
    <source>
        <dbReference type="ARBA" id="ARBA00022960"/>
    </source>
</evidence>
<feature type="transmembrane region" description="Helical" evidence="8">
    <location>
        <begin position="78"/>
        <end position="95"/>
    </location>
</feature>
<dbReference type="AlphaFoldDB" id="A0A6J4NUZ4"/>
<feature type="transmembrane region" description="Helical" evidence="8">
    <location>
        <begin position="12"/>
        <end position="33"/>
    </location>
</feature>
<reference evidence="9" key="1">
    <citation type="submission" date="2020-02" db="EMBL/GenBank/DDBJ databases">
        <authorList>
            <person name="Meier V. D."/>
        </authorList>
    </citation>
    <scope>NUCLEOTIDE SEQUENCE</scope>
    <source>
        <strain evidence="9">AVDCRST_MAG60</strain>
    </source>
</reference>
<keyword evidence="5" id="KW-0133">Cell shape</keyword>